<sequence length="458" mass="49521">MLRPRRPAPWKPPRLCASRHDGEQTLAPERCLPGCSRLNCTACRCRHCEACRCTDRAGLPLAEPVCSHSWDTHADVPLGMARSPAACLHACNRHLSASAGACEQWTLDPPAAGAAAWPRRCHGHTGAPLVSTGWEPVGMVRGLPTCAARPASALPRRHGAGGDFGVVMTAGSFACSAPVARRLARAYAQARRGGHFARVLQISRDDGKGSRAAEDAAARERLAAALAPLPLADAVTLIGIHELRGVFPSVLHQMRRIKWHDRRRPLWLANGCDLPILAFFALHASTLPPSLRHLWVVQHDVGWTGELPLVLAGVGAAPALNGVDLICDDPYVADKGWLHFNERNYLKDDEVRACLLPVARFSTALLGRLVSLVAMGNATAYCEIRAPSACANASWGCKMASIRAAPHMLGPFSYFTRFDEQFLTSPISPQGLQWPAHTYDCGSAHQPPIGRLYHQVTN</sequence>
<proteinExistence type="predicted"/>
<reference evidence="1 2" key="1">
    <citation type="journal article" date="2024" name="Science">
        <title>Giant polyketide synthase enzymes in the biosynthesis of giant marine polyether toxins.</title>
        <authorList>
            <person name="Fallon T.R."/>
            <person name="Shende V.V."/>
            <person name="Wierzbicki I.H."/>
            <person name="Pendleton A.L."/>
            <person name="Watervoot N.F."/>
            <person name="Auber R.P."/>
            <person name="Gonzalez D.J."/>
            <person name="Wisecaver J.H."/>
            <person name="Moore B.S."/>
        </authorList>
    </citation>
    <scope>NUCLEOTIDE SEQUENCE [LARGE SCALE GENOMIC DNA]</scope>
    <source>
        <strain evidence="1 2">12B1</strain>
    </source>
</reference>
<keyword evidence="2" id="KW-1185">Reference proteome</keyword>
<dbReference type="EMBL" id="JBGBPQ010000004">
    <property type="protein sequence ID" value="KAL1525258.1"/>
    <property type="molecule type" value="Genomic_DNA"/>
</dbReference>
<evidence type="ECO:0008006" key="3">
    <source>
        <dbReference type="Google" id="ProtNLM"/>
    </source>
</evidence>
<comment type="caution">
    <text evidence="1">The sequence shown here is derived from an EMBL/GenBank/DDBJ whole genome shotgun (WGS) entry which is preliminary data.</text>
</comment>
<evidence type="ECO:0000313" key="1">
    <source>
        <dbReference type="EMBL" id="KAL1525258.1"/>
    </source>
</evidence>
<name>A0AB34JSQ2_PRYPA</name>
<accession>A0AB34JSQ2</accession>
<gene>
    <name evidence="1" type="ORF">AB1Y20_020123</name>
</gene>
<evidence type="ECO:0000313" key="2">
    <source>
        <dbReference type="Proteomes" id="UP001515480"/>
    </source>
</evidence>
<dbReference type="Proteomes" id="UP001515480">
    <property type="component" value="Unassembled WGS sequence"/>
</dbReference>
<protein>
    <recommendedName>
        <fullName evidence="3">Protein xylosyltransferase</fullName>
    </recommendedName>
</protein>
<dbReference type="AlphaFoldDB" id="A0AB34JSQ2"/>
<organism evidence="1 2">
    <name type="scientific">Prymnesium parvum</name>
    <name type="common">Toxic golden alga</name>
    <dbReference type="NCBI Taxonomy" id="97485"/>
    <lineage>
        <taxon>Eukaryota</taxon>
        <taxon>Haptista</taxon>
        <taxon>Haptophyta</taxon>
        <taxon>Prymnesiophyceae</taxon>
        <taxon>Prymnesiales</taxon>
        <taxon>Prymnesiaceae</taxon>
        <taxon>Prymnesium</taxon>
    </lineage>
</organism>